<dbReference type="Proteomes" id="UP000177486">
    <property type="component" value="Unassembled WGS sequence"/>
</dbReference>
<proteinExistence type="predicted"/>
<feature type="transmembrane region" description="Helical" evidence="1">
    <location>
        <begin position="129"/>
        <end position="151"/>
    </location>
</feature>
<keyword evidence="1" id="KW-0812">Transmembrane</keyword>
<accession>A0A1G2EYZ4</accession>
<feature type="transmembrane region" description="Helical" evidence="1">
    <location>
        <begin position="100"/>
        <end position="123"/>
    </location>
</feature>
<evidence type="ECO:0000259" key="2">
    <source>
        <dbReference type="Pfam" id="PF18920"/>
    </source>
</evidence>
<organism evidence="3 4">
    <name type="scientific">Candidatus Niyogibacteria bacterium RIFCSPLOWO2_01_FULL_45_48</name>
    <dbReference type="NCBI Taxonomy" id="1801724"/>
    <lineage>
        <taxon>Bacteria</taxon>
        <taxon>Candidatus Niyogiibacteriota</taxon>
    </lineage>
</organism>
<name>A0A1G2EYZ4_9BACT</name>
<feature type="transmembrane region" description="Helical" evidence="1">
    <location>
        <begin position="12"/>
        <end position="38"/>
    </location>
</feature>
<keyword evidence="1" id="KW-0472">Membrane</keyword>
<evidence type="ECO:0000256" key="1">
    <source>
        <dbReference type="SAM" id="Phobius"/>
    </source>
</evidence>
<reference evidence="3 4" key="1">
    <citation type="journal article" date="2016" name="Nat. Commun.">
        <title>Thousands of microbial genomes shed light on interconnected biogeochemical processes in an aquifer system.</title>
        <authorList>
            <person name="Anantharaman K."/>
            <person name="Brown C.T."/>
            <person name="Hug L.A."/>
            <person name="Sharon I."/>
            <person name="Castelle C.J."/>
            <person name="Probst A.J."/>
            <person name="Thomas B.C."/>
            <person name="Singh A."/>
            <person name="Wilkins M.J."/>
            <person name="Karaoz U."/>
            <person name="Brodie E.L."/>
            <person name="Williams K.H."/>
            <person name="Hubbard S.S."/>
            <person name="Banfield J.F."/>
        </authorList>
    </citation>
    <scope>NUCLEOTIDE SEQUENCE [LARGE SCALE GENOMIC DNA]</scope>
</reference>
<feature type="transmembrane region" description="Helical" evidence="1">
    <location>
        <begin position="58"/>
        <end position="80"/>
    </location>
</feature>
<dbReference type="EMBL" id="MHMQ01000008">
    <property type="protein sequence ID" value="OGZ31034.1"/>
    <property type="molecule type" value="Genomic_DNA"/>
</dbReference>
<feature type="domain" description="DUF5671" evidence="2">
    <location>
        <begin position="11"/>
        <end position="148"/>
    </location>
</feature>
<protein>
    <recommendedName>
        <fullName evidence="2">DUF5671 domain-containing protein</fullName>
    </recommendedName>
</protein>
<keyword evidence="1" id="KW-1133">Transmembrane helix</keyword>
<dbReference type="Pfam" id="PF18920">
    <property type="entry name" value="DUF5671"/>
    <property type="match status" value="1"/>
</dbReference>
<evidence type="ECO:0000313" key="4">
    <source>
        <dbReference type="Proteomes" id="UP000177486"/>
    </source>
</evidence>
<evidence type="ECO:0000313" key="3">
    <source>
        <dbReference type="EMBL" id="OGZ31034.1"/>
    </source>
</evidence>
<sequence length="159" mass="18447">MENKPKTSPKDFFLHILAMVALYVGAGSFVTLIFQYINVIFPDILEKGSYYARSAYNAIRWAISVLMVVFPAYILTSWYLEKSYARNPEKRNLKIRRWILYFTIFAAAIIILADFVALVYNFLGGELTVRFVLKSFTIFAVAGAVFGYYFYDIRKHKTE</sequence>
<dbReference type="AlphaFoldDB" id="A0A1G2EYZ4"/>
<gene>
    <name evidence="3" type="ORF">A2931_03455</name>
</gene>
<dbReference type="InterPro" id="IPR043728">
    <property type="entry name" value="DUF5671"/>
</dbReference>
<comment type="caution">
    <text evidence="3">The sequence shown here is derived from an EMBL/GenBank/DDBJ whole genome shotgun (WGS) entry which is preliminary data.</text>
</comment>